<dbReference type="Proteomes" id="UP000041254">
    <property type="component" value="Unassembled WGS sequence"/>
</dbReference>
<evidence type="ECO:0000256" key="2">
    <source>
        <dbReference type="ARBA" id="ARBA00022692"/>
    </source>
</evidence>
<feature type="region of interest" description="Disordered" evidence="5">
    <location>
        <begin position="457"/>
        <end position="617"/>
    </location>
</feature>
<feature type="compositionally biased region" description="Basic and acidic residues" evidence="5">
    <location>
        <begin position="560"/>
        <end position="571"/>
    </location>
</feature>
<proteinExistence type="predicted"/>
<evidence type="ECO:0000256" key="1">
    <source>
        <dbReference type="ARBA" id="ARBA00004141"/>
    </source>
</evidence>
<dbReference type="OrthoDB" id="419616at2759"/>
<keyword evidence="2 6" id="KW-0812">Transmembrane</keyword>
<dbReference type="InParanoid" id="A0A0G4FNM9"/>
<feature type="transmembrane region" description="Helical" evidence="6">
    <location>
        <begin position="321"/>
        <end position="339"/>
    </location>
</feature>
<evidence type="ECO:0008006" key="9">
    <source>
        <dbReference type="Google" id="ProtNLM"/>
    </source>
</evidence>
<accession>A0A0G4FNM9</accession>
<feature type="transmembrane region" description="Helical" evidence="6">
    <location>
        <begin position="56"/>
        <end position="75"/>
    </location>
</feature>
<evidence type="ECO:0000313" key="8">
    <source>
        <dbReference type="Proteomes" id="UP000041254"/>
    </source>
</evidence>
<feature type="compositionally biased region" description="Low complexity" evidence="5">
    <location>
        <begin position="457"/>
        <end position="495"/>
    </location>
</feature>
<protein>
    <recommendedName>
        <fullName evidence="9">Major facilitator superfamily (MFS) profile domain-containing protein</fullName>
    </recommendedName>
</protein>
<feature type="transmembrane region" description="Helical" evidence="6">
    <location>
        <begin position="388"/>
        <end position="414"/>
    </location>
</feature>
<feature type="transmembrane region" description="Helical" evidence="6">
    <location>
        <begin position="182"/>
        <end position="201"/>
    </location>
</feature>
<dbReference type="PANTHER" id="PTHR23507">
    <property type="entry name" value="ZGC:174356"/>
    <property type="match status" value="1"/>
</dbReference>
<dbReference type="PhylomeDB" id="A0A0G4FNM9"/>
<evidence type="ECO:0000313" key="7">
    <source>
        <dbReference type="EMBL" id="CEM15826.1"/>
    </source>
</evidence>
<keyword evidence="3 6" id="KW-1133">Transmembrane helix</keyword>
<feature type="transmembrane region" description="Helical" evidence="6">
    <location>
        <begin position="426"/>
        <end position="447"/>
    </location>
</feature>
<dbReference type="PANTHER" id="PTHR23507:SF1">
    <property type="entry name" value="FI18259P1-RELATED"/>
    <property type="match status" value="1"/>
</dbReference>
<dbReference type="EMBL" id="CDMY01000471">
    <property type="protein sequence ID" value="CEM15826.1"/>
    <property type="molecule type" value="Genomic_DNA"/>
</dbReference>
<evidence type="ECO:0000256" key="4">
    <source>
        <dbReference type="ARBA" id="ARBA00023136"/>
    </source>
</evidence>
<dbReference type="GO" id="GO:0016020">
    <property type="term" value="C:membrane"/>
    <property type="evidence" value="ECO:0007669"/>
    <property type="project" value="UniProtKB-SubCell"/>
</dbReference>
<feature type="transmembrane region" description="Helical" evidence="6">
    <location>
        <begin position="87"/>
        <end position="104"/>
    </location>
</feature>
<sequence>MSLRESFQCYWNVLFTPFWYGVIGLLCCFCPLFMAISCIVDVTTDTFGPDVYMVNASVDLMCGLVGPLAISVVGNMSQPSKFGRKKMLVFISAVKTVPLIATALTGSGYGWIMGSIFMCVFAAREPGGLEPILQAWITDWASEREKMSILGVQSGILSACFVTFSLLAGVLLRRGIVTSMQLMQGAAVFSCLGPLYFAFVFPTKIHRERMPDGVPVPHLPRMRSGQSLANMNSVTILIKSMWQTSVRAFRYLAYKHHLLLGVAVILFGVQGATMEVQLSYMKRQFAVTDSQLSFMLTFSGLAGTVGQLLILPIFQAFMSAYSALAVCVFAVFTQMVVFTQASTPLAFYVGMALGSASYISMPLIMSIIAKCQMDGSLTTSEERNQGSIIGGFVGIRAMVNAVGPLLIALCLSNWPLFPPPFNFPSVGFALMSCLMLVATFLACLLVFRKNQHGDAPVVSHAAPVSSGSSSNVDATHTHSGPSGSSSDPLPVPGLGETPYEQLNGEEHNHTREKEAAGGDDSPGVGMVRSESDQTDPLNHTDHPCPSRGYLPPSPRFLWQKGHELPLLHQGKDGGSAGGGGLTPSTAAGTPLSLERVDSDAASCVEEGRRTHRRMSSI</sequence>
<dbReference type="InterPro" id="IPR036259">
    <property type="entry name" value="MFS_trans_sf"/>
</dbReference>
<dbReference type="AlphaFoldDB" id="A0A0G4FNM9"/>
<gene>
    <name evidence="7" type="ORF">Vbra_15865</name>
</gene>
<dbReference type="SUPFAM" id="SSF103473">
    <property type="entry name" value="MFS general substrate transporter"/>
    <property type="match status" value="1"/>
</dbReference>
<feature type="compositionally biased region" description="Gly residues" evidence="5">
    <location>
        <begin position="572"/>
        <end position="581"/>
    </location>
</feature>
<reference evidence="7 8" key="1">
    <citation type="submission" date="2014-11" db="EMBL/GenBank/DDBJ databases">
        <authorList>
            <person name="Zhu J."/>
            <person name="Qi W."/>
            <person name="Song R."/>
        </authorList>
    </citation>
    <scope>NUCLEOTIDE SEQUENCE [LARGE SCALE GENOMIC DNA]</scope>
</reference>
<feature type="transmembrane region" description="Helical" evidence="6">
    <location>
        <begin position="12"/>
        <end position="36"/>
    </location>
</feature>
<feature type="transmembrane region" description="Helical" evidence="6">
    <location>
        <begin position="345"/>
        <end position="368"/>
    </location>
</feature>
<dbReference type="VEuPathDB" id="CryptoDB:Vbra_15865"/>
<evidence type="ECO:0000256" key="6">
    <source>
        <dbReference type="SAM" id="Phobius"/>
    </source>
</evidence>
<dbReference type="GO" id="GO:0022857">
    <property type="term" value="F:transmembrane transporter activity"/>
    <property type="evidence" value="ECO:0007669"/>
    <property type="project" value="TreeGrafter"/>
</dbReference>
<feature type="transmembrane region" description="Helical" evidence="6">
    <location>
        <begin position="257"/>
        <end position="274"/>
    </location>
</feature>
<organism evidence="7 8">
    <name type="scientific">Vitrella brassicaformis (strain CCMP3155)</name>
    <dbReference type="NCBI Taxonomy" id="1169540"/>
    <lineage>
        <taxon>Eukaryota</taxon>
        <taxon>Sar</taxon>
        <taxon>Alveolata</taxon>
        <taxon>Colpodellida</taxon>
        <taxon>Vitrellaceae</taxon>
        <taxon>Vitrella</taxon>
    </lineage>
</organism>
<feature type="transmembrane region" description="Helical" evidence="6">
    <location>
        <begin position="294"/>
        <end position="314"/>
    </location>
</feature>
<dbReference type="Gene3D" id="1.20.1250.20">
    <property type="entry name" value="MFS general substrate transporter like domains"/>
    <property type="match status" value="1"/>
</dbReference>
<evidence type="ECO:0000256" key="5">
    <source>
        <dbReference type="SAM" id="MobiDB-lite"/>
    </source>
</evidence>
<evidence type="ECO:0000256" key="3">
    <source>
        <dbReference type="ARBA" id="ARBA00022989"/>
    </source>
</evidence>
<keyword evidence="4 6" id="KW-0472">Membrane</keyword>
<feature type="compositionally biased region" description="Basic and acidic residues" evidence="5">
    <location>
        <begin position="504"/>
        <end position="516"/>
    </location>
</feature>
<name>A0A0G4FNM9_VITBC</name>
<comment type="subcellular location">
    <subcellularLocation>
        <location evidence="1">Membrane</location>
        <topology evidence="1">Multi-pass membrane protein</topology>
    </subcellularLocation>
</comment>
<keyword evidence="8" id="KW-1185">Reference proteome</keyword>
<feature type="transmembrane region" description="Helical" evidence="6">
    <location>
        <begin position="148"/>
        <end position="170"/>
    </location>
</feature>